<reference evidence="1 2" key="1">
    <citation type="submission" date="2013-07" db="EMBL/GenBank/DDBJ databases">
        <authorList>
            <person name="Genoscope - CEA"/>
        </authorList>
    </citation>
    <scope>NUCLEOTIDE SEQUENCE [LARGE SCALE GENOMIC DNA]</scope>
    <source>
        <strain evidence="1 2">G6</strain>
    </source>
</reference>
<gene>
    <name evidence="1" type="ORF">XPG1_2710</name>
</gene>
<dbReference type="STRING" id="1354304.XPG1_2710"/>
<keyword evidence="2" id="KW-1185">Reference proteome</keyword>
<organism evidence="1 2">
    <name type="scientific">Xenorhabdus poinarii G6</name>
    <dbReference type="NCBI Taxonomy" id="1354304"/>
    <lineage>
        <taxon>Bacteria</taxon>
        <taxon>Pseudomonadati</taxon>
        <taxon>Pseudomonadota</taxon>
        <taxon>Gammaproteobacteria</taxon>
        <taxon>Enterobacterales</taxon>
        <taxon>Morganellaceae</taxon>
        <taxon>Xenorhabdus</taxon>
    </lineage>
</organism>
<evidence type="ECO:0000313" key="2">
    <source>
        <dbReference type="Proteomes" id="UP000032735"/>
    </source>
</evidence>
<dbReference type="Proteomes" id="UP000032735">
    <property type="component" value="Chromosome"/>
</dbReference>
<dbReference type="HOGENOM" id="CLU_3298863_0_0_6"/>
<accession>A0A068R520</accession>
<dbReference type="EMBL" id="FO704551">
    <property type="protein sequence ID" value="CDG22362.1"/>
    <property type="molecule type" value="Genomic_DNA"/>
</dbReference>
<dbReference type="AlphaFoldDB" id="A0A068R520"/>
<evidence type="ECO:0000313" key="1">
    <source>
        <dbReference type="EMBL" id="CDG22362.1"/>
    </source>
</evidence>
<dbReference type="KEGG" id="xpo:XPG1_2710"/>
<protein>
    <submittedName>
        <fullName evidence="1">Uncharacterized protein</fullName>
    </submittedName>
</protein>
<proteinExistence type="predicted"/>
<sequence length="40" mass="4777">MLFMSCFFYDIKLLYIMMFMLDVVKHTTVSFKQSTNSLSD</sequence>
<name>A0A068R520_9GAMM</name>